<dbReference type="RefSeq" id="WP_317626323.1">
    <property type="nucleotide sequence ID" value="NZ_JANFFA010000003.1"/>
</dbReference>
<comment type="caution">
    <text evidence="1">The sequence shown here is derived from an EMBL/GenBank/DDBJ whole genome shotgun (WGS) entry which is preliminary data.</text>
</comment>
<evidence type="ECO:0000313" key="1">
    <source>
        <dbReference type="EMBL" id="MDQ2094707.1"/>
    </source>
</evidence>
<keyword evidence="2" id="KW-1185">Reference proteome</keyword>
<reference evidence="1" key="1">
    <citation type="submission" date="2022-07" db="EMBL/GenBank/DDBJ databases">
        <authorList>
            <person name="Otstavnykh N."/>
            <person name="Isaeva M."/>
            <person name="Bystritskaya E."/>
        </authorList>
    </citation>
    <scope>NUCLEOTIDE SEQUENCE</scope>
    <source>
        <strain evidence="1">10Alg 79</strain>
    </source>
</reference>
<protein>
    <submittedName>
        <fullName evidence="1">YwqG family protein</fullName>
    </submittedName>
</protein>
<dbReference type="SUPFAM" id="SSF103032">
    <property type="entry name" value="Hypothetical protein YwqG"/>
    <property type="match status" value="1"/>
</dbReference>
<proteinExistence type="predicted"/>
<accession>A0AAJ1UER8</accession>
<dbReference type="Pfam" id="PF09234">
    <property type="entry name" value="DUF1963"/>
    <property type="match status" value="1"/>
</dbReference>
<dbReference type="InterPro" id="IPR015315">
    <property type="entry name" value="DUF1963"/>
</dbReference>
<evidence type="ECO:0000313" key="2">
    <source>
        <dbReference type="Proteomes" id="UP001227162"/>
    </source>
</evidence>
<sequence length="445" mass="49162">MVQFDPLILRRRPRDDRRHYGGTSWLGGLPALAGRAWPRAADGVPLTFIGQIDLGVLGTIRPEAPLPQSGALVFFADLRQAEAGTPDHAVLHLPLNRDFAPLPEDIPPLYGDDYAKHFRFAPTRAAAPKGLPRWPLSLHPAPWDGERGEDAIGSPTRAEALRLGARERRGLSVRDPLVAAALPQAEVLPGLGVHWNHSLHLYGNSLIQMLRAVPEICAALETEKDQEVKGPMTRASRGRWAQLLGNRASAGAETGDALLAERQSGRDAAAARLDEIERLLPAFHSLVSEVAEWSDRRAAWDVITPEDRRRLAMTADRLQNEFKAFGDMPYGRNALYRLGDDTLRHMVHGDEALWQKLPQALRDHINEHYMMPHIDDGWSQALGHGRDRHGAGAALARDHMLLLQVVADDFMCFEPGKGGALSFWIRPEAAEAGTWQATTCLIETE</sequence>
<name>A0AAJ1UER8_9RHOB</name>
<dbReference type="AlphaFoldDB" id="A0AAJ1UER8"/>
<reference evidence="1" key="2">
    <citation type="submission" date="2023-04" db="EMBL/GenBank/DDBJ databases">
        <title>'Rhodoalgimonas zhirmunskyi' gen. nov., isolated from a red alga.</title>
        <authorList>
            <person name="Nedashkovskaya O.I."/>
            <person name="Otstavnykh N.Y."/>
            <person name="Bystritskaya E.P."/>
            <person name="Balabanova L.A."/>
            <person name="Isaeva M.P."/>
        </authorList>
    </citation>
    <scope>NUCLEOTIDE SEQUENCE</scope>
    <source>
        <strain evidence="1">10Alg 79</strain>
    </source>
</reference>
<dbReference type="Proteomes" id="UP001227162">
    <property type="component" value="Unassembled WGS sequence"/>
</dbReference>
<gene>
    <name evidence="1" type="ORF">NOI20_11350</name>
</gene>
<organism evidence="1 2">
    <name type="scientific">Rhodalgimonas zhirmunskyi</name>
    <dbReference type="NCBI Taxonomy" id="2964767"/>
    <lineage>
        <taxon>Bacteria</taxon>
        <taxon>Pseudomonadati</taxon>
        <taxon>Pseudomonadota</taxon>
        <taxon>Alphaproteobacteria</taxon>
        <taxon>Rhodobacterales</taxon>
        <taxon>Roseobacteraceae</taxon>
        <taxon>Rhodalgimonas</taxon>
    </lineage>
</organism>
<dbReference type="EMBL" id="JANFFA010000003">
    <property type="protein sequence ID" value="MDQ2094707.1"/>
    <property type="molecule type" value="Genomic_DNA"/>
</dbReference>
<dbReference type="Gene3D" id="2.30.320.10">
    <property type="entry name" value="YwqG-like"/>
    <property type="match status" value="2"/>
</dbReference>
<dbReference type="InterPro" id="IPR035948">
    <property type="entry name" value="YwqG-like_sf"/>
</dbReference>